<keyword evidence="10" id="KW-1185">Reference proteome</keyword>
<dbReference type="InterPro" id="IPR004808">
    <property type="entry name" value="AP_endonuc_1"/>
</dbReference>
<feature type="site" description="Interaction with DNA substrate" evidence="7">
    <location>
        <position position="247"/>
    </location>
</feature>
<evidence type="ECO:0000313" key="10">
    <source>
        <dbReference type="Proteomes" id="UP000002587"/>
    </source>
</evidence>
<feature type="domain" description="Endonuclease/exonuclease/phosphatase" evidence="8">
    <location>
        <begin position="5"/>
        <end position="247"/>
    </location>
</feature>
<dbReference type="GO" id="GO:0046872">
    <property type="term" value="F:metal ion binding"/>
    <property type="evidence" value="ECO:0007669"/>
    <property type="project" value="UniProtKB-KW"/>
</dbReference>
<keyword evidence="3" id="KW-0378">Hydrolase</keyword>
<organism evidence="9 10">
    <name type="scientific">Ruthia magnifica subsp. Calyptogena magnifica</name>
    <dbReference type="NCBI Taxonomy" id="413404"/>
    <lineage>
        <taxon>Bacteria</taxon>
        <taxon>Pseudomonadati</taxon>
        <taxon>Pseudomonadota</taxon>
        <taxon>Gammaproteobacteria</taxon>
        <taxon>Candidatus Pseudothioglobaceae</taxon>
        <taxon>Candidatus Ruthturnera</taxon>
    </lineage>
</organism>
<dbReference type="GO" id="GO:0140078">
    <property type="term" value="F:class I DNA-(apurinic or apyrimidinic site) endonuclease activity"/>
    <property type="evidence" value="ECO:0007669"/>
    <property type="project" value="UniProtKB-EC"/>
</dbReference>
<sequence>MKRIITANVNGIRAAEQKGFFDWIKIQNADVICLQETKAQENQLDERFYPKEYHCYYQSAKKKGYSGTAIFTKQVPIQVIKKSPWENINFEGRFIRADFEDLSVISIYIHSGSVKQKRQDLKMAFLTERFMPYLQEIKISGRKVIICGDMNIVHQERDIKNWKANQKNSGCLPKERAWLDELFFEVGFIDSFREVNQEERQYTWWSNRGQAWANNVGWRIDYQILTPNLKDTIKSVSIYKDERFSDHAPLIINYNL</sequence>
<feature type="binding site" evidence="6">
    <location>
        <position position="246"/>
    </location>
    <ligand>
        <name>Mg(2+)</name>
        <dbReference type="ChEBI" id="CHEBI:18420"/>
        <label>1</label>
    </ligand>
</feature>
<feature type="active site" description="Proton donor/acceptor" evidence="5">
    <location>
        <position position="149"/>
    </location>
</feature>
<feature type="active site" description="Proton acceptor" evidence="5">
    <location>
        <position position="247"/>
    </location>
</feature>
<feature type="binding site" evidence="6">
    <location>
        <position position="36"/>
    </location>
    <ligand>
        <name>Mg(2+)</name>
        <dbReference type="ChEBI" id="CHEBI:18420"/>
        <label>1</label>
    </ligand>
</feature>
<evidence type="ECO:0000256" key="4">
    <source>
        <dbReference type="ARBA" id="ARBA00022842"/>
    </source>
</evidence>
<evidence type="ECO:0000256" key="2">
    <source>
        <dbReference type="ARBA" id="ARBA00022723"/>
    </source>
</evidence>
<comment type="similarity">
    <text evidence="1">Belongs to the DNA repair enzymes AP/ExoA family.</text>
</comment>
<evidence type="ECO:0000256" key="3">
    <source>
        <dbReference type="ARBA" id="ARBA00022801"/>
    </source>
</evidence>
<gene>
    <name evidence="9" type="ordered locus">Rmag_0996</name>
</gene>
<protein>
    <submittedName>
        <fullName evidence="9">Exodeoxyribonuclease III</fullName>
        <ecNumber evidence="9">4.2.99.18</ecNumber>
    </submittedName>
</protein>
<keyword evidence="9" id="KW-0456">Lyase</keyword>
<evidence type="ECO:0000256" key="5">
    <source>
        <dbReference type="PIRSR" id="PIRSR604808-1"/>
    </source>
</evidence>
<feature type="site" description="Transition state stabilizer" evidence="7">
    <location>
        <position position="151"/>
    </location>
</feature>
<dbReference type="EC" id="4.2.99.18" evidence="9"/>
<accession>A1AXP5</accession>
<reference evidence="9 10" key="1">
    <citation type="journal article" date="2007" name="Science">
        <title>The Calyptogena magnifica chemoautotrophic symbiont genome.</title>
        <authorList>
            <person name="Newton I.L.G."/>
            <person name="Woyke T."/>
            <person name="Auchtung T.A."/>
            <person name="Dilly G.F."/>
            <person name="Dutton R.J."/>
            <person name="Fisher M.C."/>
            <person name="Fontanez K.M."/>
            <person name="Lau E."/>
            <person name="Stewart F.J."/>
            <person name="Richardson P.M."/>
            <person name="Barry K.W."/>
            <person name="Saunders E."/>
            <person name="Detter J.C."/>
            <person name="Wu D."/>
            <person name="Eisen J.A."/>
            <person name="Cavanaugh C.M."/>
        </authorList>
    </citation>
    <scope>NUCLEOTIDE SEQUENCE [LARGE SCALE GENOMIC DNA]</scope>
    <source>
        <strain evidence="9 10">Cm</strain>
    </source>
</reference>
<keyword evidence="6" id="KW-0464">Manganese</keyword>
<dbReference type="PANTHER" id="PTHR22748">
    <property type="entry name" value="AP ENDONUCLEASE"/>
    <property type="match status" value="1"/>
</dbReference>
<dbReference type="eggNOG" id="COG0708">
    <property type="taxonomic scope" value="Bacteria"/>
</dbReference>
<dbReference type="InterPro" id="IPR005135">
    <property type="entry name" value="Endo/exonuclease/phosphatase"/>
</dbReference>
<dbReference type="OrthoDB" id="9803914at2"/>
<evidence type="ECO:0000313" key="9">
    <source>
        <dbReference type="EMBL" id="ABL02702.1"/>
    </source>
</evidence>
<evidence type="ECO:0000256" key="6">
    <source>
        <dbReference type="PIRSR" id="PIRSR604808-2"/>
    </source>
</evidence>
<keyword evidence="4 6" id="KW-0460">Magnesium</keyword>
<dbReference type="Proteomes" id="UP000002587">
    <property type="component" value="Chromosome"/>
</dbReference>
<dbReference type="PROSITE" id="PS51435">
    <property type="entry name" value="AP_NUCLEASE_F1_4"/>
    <property type="match status" value="1"/>
</dbReference>
<feature type="active site" evidence="5">
    <location>
        <position position="108"/>
    </location>
</feature>
<dbReference type="Gene3D" id="3.60.10.10">
    <property type="entry name" value="Endonuclease/exonuclease/phosphatase"/>
    <property type="match status" value="1"/>
</dbReference>
<feature type="binding site" evidence="6">
    <location>
        <position position="151"/>
    </location>
    <ligand>
        <name>Mg(2+)</name>
        <dbReference type="ChEBI" id="CHEBI:18420"/>
        <label>1</label>
    </ligand>
</feature>
<evidence type="ECO:0000259" key="8">
    <source>
        <dbReference type="Pfam" id="PF03372"/>
    </source>
</evidence>
<dbReference type="EMBL" id="CP000488">
    <property type="protein sequence ID" value="ABL02702.1"/>
    <property type="molecule type" value="Genomic_DNA"/>
</dbReference>
<dbReference type="HOGENOM" id="CLU_027539_3_0_6"/>
<feature type="binding site" evidence="6">
    <location>
        <position position="8"/>
    </location>
    <ligand>
        <name>Mg(2+)</name>
        <dbReference type="ChEBI" id="CHEBI:18420"/>
        <label>1</label>
    </ligand>
</feature>
<dbReference type="GO" id="GO:0008311">
    <property type="term" value="F:double-stranded DNA 3'-5' DNA exonuclease activity"/>
    <property type="evidence" value="ECO:0007669"/>
    <property type="project" value="TreeGrafter"/>
</dbReference>
<name>A1AXP5_RUTMC</name>
<dbReference type="PANTHER" id="PTHR22748:SF6">
    <property type="entry name" value="DNA-(APURINIC OR APYRIMIDINIC SITE) ENDONUCLEASE"/>
    <property type="match status" value="1"/>
</dbReference>
<dbReference type="FunFam" id="3.60.10.10:FF:000026">
    <property type="entry name" value="Exodeoxyribonuclease III"/>
    <property type="match status" value="1"/>
</dbReference>
<keyword evidence="2 6" id="KW-0479">Metal-binding</keyword>
<dbReference type="AlphaFoldDB" id="A1AXP5"/>
<dbReference type="PROSITE" id="PS00726">
    <property type="entry name" value="AP_NUCLEASE_F1_1"/>
    <property type="match status" value="1"/>
</dbReference>
<dbReference type="GO" id="GO:0006284">
    <property type="term" value="P:base-excision repair"/>
    <property type="evidence" value="ECO:0007669"/>
    <property type="project" value="TreeGrafter"/>
</dbReference>
<dbReference type="NCBIfam" id="TIGR00633">
    <property type="entry name" value="xth"/>
    <property type="match status" value="1"/>
</dbReference>
<dbReference type="NCBIfam" id="TIGR00195">
    <property type="entry name" value="exoDNase_III"/>
    <property type="match status" value="1"/>
</dbReference>
<evidence type="ECO:0000256" key="1">
    <source>
        <dbReference type="ARBA" id="ARBA00007092"/>
    </source>
</evidence>
<dbReference type="RefSeq" id="WP_011738327.1">
    <property type="nucleotide sequence ID" value="NC_008610.1"/>
</dbReference>
<feature type="binding site" evidence="6">
    <location>
        <position position="149"/>
    </location>
    <ligand>
        <name>Mg(2+)</name>
        <dbReference type="ChEBI" id="CHEBI:18420"/>
        <label>1</label>
    </ligand>
</feature>
<dbReference type="GO" id="GO:0008081">
    <property type="term" value="F:phosphoric diester hydrolase activity"/>
    <property type="evidence" value="ECO:0007669"/>
    <property type="project" value="TreeGrafter"/>
</dbReference>
<dbReference type="InterPro" id="IPR036691">
    <property type="entry name" value="Endo/exonu/phosph_ase_sf"/>
</dbReference>
<proteinExistence type="inferred from homology"/>
<evidence type="ECO:0000256" key="7">
    <source>
        <dbReference type="PIRSR" id="PIRSR604808-3"/>
    </source>
</evidence>
<dbReference type="GO" id="GO:0003677">
    <property type="term" value="F:DNA binding"/>
    <property type="evidence" value="ECO:0007669"/>
    <property type="project" value="InterPro"/>
</dbReference>
<dbReference type="STRING" id="413404.Rmag_0996"/>
<dbReference type="KEGG" id="rma:Rmag_0996"/>
<dbReference type="Pfam" id="PF03372">
    <property type="entry name" value="Exo_endo_phos"/>
    <property type="match status" value="1"/>
</dbReference>
<feature type="binding site" evidence="6">
    <location>
        <position position="247"/>
    </location>
    <ligand>
        <name>Mg(2+)</name>
        <dbReference type="ChEBI" id="CHEBI:18420"/>
        <label>1</label>
    </ligand>
</feature>
<dbReference type="CDD" id="cd10281">
    <property type="entry name" value="Nape_like_AP-endo"/>
    <property type="match status" value="1"/>
</dbReference>
<dbReference type="SUPFAM" id="SSF56219">
    <property type="entry name" value="DNase I-like"/>
    <property type="match status" value="1"/>
</dbReference>
<comment type="cofactor">
    <cofactor evidence="6">
        <name>Mg(2+)</name>
        <dbReference type="ChEBI" id="CHEBI:18420"/>
    </cofactor>
    <cofactor evidence="6">
        <name>Mn(2+)</name>
        <dbReference type="ChEBI" id="CHEBI:29035"/>
    </cofactor>
    <text evidence="6">Probably binds two magnesium or manganese ions per subunit.</text>
</comment>
<feature type="site" description="Important for catalytic activity" evidence="7">
    <location>
        <position position="221"/>
    </location>
</feature>
<dbReference type="InterPro" id="IPR020847">
    <property type="entry name" value="AP_endonuclease_F1_BS"/>
</dbReference>